<gene>
    <name evidence="3" type="ORF">H9895_01370</name>
</gene>
<dbReference type="Proteomes" id="UP000823937">
    <property type="component" value="Unassembled WGS sequence"/>
</dbReference>
<dbReference type="InterPro" id="IPR052340">
    <property type="entry name" value="RNase_Y/CdgJ"/>
</dbReference>
<feature type="domain" description="EAL" evidence="1">
    <location>
        <begin position="1"/>
        <end position="212"/>
    </location>
</feature>
<dbReference type="SMART" id="SM00052">
    <property type="entry name" value="EAL"/>
    <property type="match status" value="1"/>
</dbReference>
<name>A0A9D1PJM6_9BACI</name>
<dbReference type="Gene3D" id="3.20.20.450">
    <property type="entry name" value="EAL domain"/>
    <property type="match status" value="1"/>
</dbReference>
<sequence>MNDYDVFVGRQPIFDRNENIYAYELLYRVDDSNFFPKGVNPEDATLQLIIHTFLTIGKDKVIGQKKSFINFTETLLFDEVMNQLNPNYVVIEVLEDVEMTTEVIEQIKKIHYKGFTIALDDFVMHDETVAYDALFKLVHIVKIDYLFTPPNERKRMERILKQYPHLSLLAEKIETEAQYEQAKKDGYHLFQGYFFAEPEIVKGTDIPMNQVLHFHVFQMLNRENVDVQEITQLIQHDLSLTYKLLRYINSVTFDIPNEIKSIKQAIMLMGLKETKKWFRVLLFRDLGQEDGRTNALIQASLVRAKTCELLAEHKQKSNPDMYFLVGMFSMIDIIMNQNWDSILPRLHFTDIINDTLIGKETPMTPYLKLSIAVERLDMEEIEYYASLLQVEQKKLRKMTREAHKWTTKFM</sequence>
<dbReference type="InterPro" id="IPR035919">
    <property type="entry name" value="EAL_sf"/>
</dbReference>
<organism evidence="3 4">
    <name type="scientific">Candidatus Pseudogracilibacillus intestinigallinarum</name>
    <dbReference type="NCBI Taxonomy" id="2838742"/>
    <lineage>
        <taxon>Bacteria</taxon>
        <taxon>Bacillati</taxon>
        <taxon>Bacillota</taxon>
        <taxon>Bacilli</taxon>
        <taxon>Bacillales</taxon>
        <taxon>Bacillaceae</taxon>
        <taxon>Pseudogracilibacillus</taxon>
    </lineage>
</organism>
<dbReference type="Pfam" id="PF08668">
    <property type="entry name" value="HDOD"/>
    <property type="match status" value="1"/>
</dbReference>
<evidence type="ECO:0000259" key="2">
    <source>
        <dbReference type="PROSITE" id="PS51833"/>
    </source>
</evidence>
<dbReference type="PANTHER" id="PTHR33525">
    <property type="match status" value="1"/>
</dbReference>
<dbReference type="AlphaFoldDB" id="A0A9D1PJM6"/>
<evidence type="ECO:0000313" key="3">
    <source>
        <dbReference type="EMBL" id="HIV73713.1"/>
    </source>
</evidence>
<evidence type="ECO:0000313" key="4">
    <source>
        <dbReference type="Proteomes" id="UP000823937"/>
    </source>
</evidence>
<dbReference type="PROSITE" id="PS50883">
    <property type="entry name" value="EAL"/>
    <property type="match status" value="1"/>
</dbReference>
<dbReference type="PIRSF" id="PIRSF003180">
    <property type="entry name" value="DiGMPpdiest_YuxH"/>
    <property type="match status" value="1"/>
</dbReference>
<dbReference type="Gene3D" id="1.10.3210.10">
    <property type="entry name" value="Hypothetical protein af1432"/>
    <property type="match status" value="1"/>
</dbReference>
<dbReference type="PANTHER" id="PTHR33525:SF4">
    <property type="entry name" value="CYCLIC DI-GMP PHOSPHODIESTERASE CDGJ"/>
    <property type="match status" value="1"/>
</dbReference>
<feature type="domain" description="HDOD" evidence="2">
    <location>
        <begin position="206"/>
        <end position="405"/>
    </location>
</feature>
<dbReference type="SUPFAM" id="SSF109604">
    <property type="entry name" value="HD-domain/PDEase-like"/>
    <property type="match status" value="1"/>
</dbReference>
<reference evidence="3" key="2">
    <citation type="submission" date="2021-04" db="EMBL/GenBank/DDBJ databases">
        <authorList>
            <person name="Gilroy R."/>
        </authorList>
    </citation>
    <scope>NUCLEOTIDE SEQUENCE</scope>
    <source>
        <strain evidence="3">CHK169-2315</strain>
    </source>
</reference>
<evidence type="ECO:0000259" key="1">
    <source>
        <dbReference type="PROSITE" id="PS50883"/>
    </source>
</evidence>
<dbReference type="InterPro" id="IPR013976">
    <property type="entry name" value="HDOD"/>
</dbReference>
<dbReference type="PROSITE" id="PS51833">
    <property type="entry name" value="HDOD"/>
    <property type="match status" value="1"/>
</dbReference>
<dbReference type="InterPro" id="IPR014408">
    <property type="entry name" value="dGMP_Pdiesterase_EAL/HD-GYP"/>
</dbReference>
<dbReference type="InterPro" id="IPR001633">
    <property type="entry name" value="EAL_dom"/>
</dbReference>
<accession>A0A9D1PJM6</accession>
<proteinExistence type="predicted"/>
<dbReference type="SUPFAM" id="SSF141868">
    <property type="entry name" value="EAL domain-like"/>
    <property type="match status" value="1"/>
</dbReference>
<reference evidence="3" key="1">
    <citation type="journal article" date="2021" name="PeerJ">
        <title>Extensive microbial diversity within the chicken gut microbiome revealed by metagenomics and culture.</title>
        <authorList>
            <person name="Gilroy R."/>
            <person name="Ravi A."/>
            <person name="Getino M."/>
            <person name="Pursley I."/>
            <person name="Horton D.L."/>
            <person name="Alikhan N.F."/>
            <person name="Baker D."/>
            <person name="Gharbi K."/>
            <person name="Hall N."/>
            <person name="Watson M."/>
            <person name="Adriaenssens E.M."/>
            <person name="Foster-Nyarko E."/>
            <person name="Jarju S."/>
            <person name="Secka A."/>
            <person name="Antonio M."/>
            <person name="Oren A."/>
            <person name="Chaudhuri R.R."/>
            <person name="La Ragione R."/>
            <person name="Hildebrand F."/>
            <person name="Pallen M.J."/>
        </authorList>
    </citation>
    <scope>NUCLEOTIDE SEQUENCE</scope>
    <source>
        <strain evidence="3">CHK169-2315</strain>
    </source>
</reference>
<dbReference type="EMBL" id="DXHX01000020">
    <property type="protein sequence ID" value="HIV73713.1"/>
    <property type="molecule type" value="Genomic_DNA"/>
</dbReference>
<dbReference type="Pfam" id="PF00563">
    <property type="entry name" value="EAL"/>
    <property type="match status" value="1"/>
</dbReference>
<protein>
    <submittedName>
        <fullName evidence="3">HDOD domain-containing protein</fullName>
    </submittedName>
</protein>
<comment type="caution">
    <text evidence="3">The sequence shown here is derived from an EMBL/GenBank/DDBJ whole genome shotgun (WGS) entry which is preliminary data.</text>
</comment>